<dbReference type="GeneID" id="114248753"/>
<comment type="subcellular location">
    <subcellularLocation>
        <location evidence="1">Nucleus</location>
    </subcellularLocation>
</comment>
<dbReference type="GO" id="GO:0008270">
    <property type="term" value="F:zinc ion binding"/>
    <property type="evidence" value="ECO:0007669"/>
    <property type="project" value="UniProtKB-KW"/>
</dbReference>
<dbReference type="InterPro" id="IPR000210">
    <property type="entry name" value="BTB/POZ_dom"/>
</dbReference>
<dbReference type="OrthoDB" id="6482909at2759"/>
<sequence>MAQSQFSLTWESHKRNMCTGLSSLQQNNEFVDMTLAAEGHFVKVHQVIIALSSPYFKDLLASAPCQHPVVFLNKVSYTTLSLILEYIYTGEVYINVENLLELIEAAKELKIKGLEDMKLPEITSVQEPDVEDEMSTQEHDYNDENSQIEALEEGTCYLEISNLTMDEKPYIIDDDSYSVVECKEQLLQHVTDHTYEETIKQDQNADDTNENETLPNSDKNITTLFSNNAKASVIQYTVSNQGSLQMILNRYIYYLKHTNKNKSQQWRCIDYLNSKKCPAYVVSKDGVIILRISAHTHAFHDKRILKKVRSGVVFSALDEAEERGFDIKKNKSYDGNSE</sequence>
<dbReference type="Pfam" id="PF04500">
    <property type="entry name" value="FLYWCH"/>
    <property type="match status" value="1"/>
</dbReference>
<dbReference type="Pfam" id="PF00651">
    <property type="entry name" value="BTB"/>
    <property type="match status" value="1"/>
</dbReference>
<gene>
    <name evidence="9" type="primary">LOC114248753</name>
</gene>
<dbReference type="PANTHER" id="PTHR23110:SF109">
    <property type="entry name" value="FI07618P-RELATED"/>
    <property type="match status" value="1"/>
</dbReference>
<evidence type="ECO:0000256" key="4">
    <source>
        <dbReference type="ARBA" id="ARBA00022833"/>
    </source>
</evidence>
<dbReference type="KEGG" id="bman:114248753"/>
<evidence type="ECO:0000256" key="1">
    <source>
        <dbReference type="ARBA" id="ARBA00004123"/>
    </source>
</evidence>
<keyword evidence="5" id="KW-0539">Nucleus</keyword>
<evidence type="ECO:0000259" key="7">
    <source>
        <dbReference type="PROSITE" id="PS50097"/>
    </source>
</evidence>
<dbReference type="CDD" id="cd18315">
    <property type="entry name" value="BTB_POZ_BAB-like"/>
    <property type="match status" value="1"/>
</dbReference>
<dbReference type="GO" id="GO:0006357">
    <property type="term" value="P:regulation of transcription by RNA polymerase II"/>
    <property type="evidence" value="ECO:0007669"/>
    <property type="project" value="TreeGrafter"/>
</dbReference>
<evidence type="ECO:0000256" key="3">
    <source>
        <dbReference type="ARBA" id="ARBA00022771"/>
    </source>
</evidence>
<evidence type="ECO:0000256" key="6">
    <source>
        <dbReference type="SAM" id="MobiDB-lite"/>
    </source>
</evidence>
<evidence type="ECO:0000256" key="5">
    <source>
        <dbReference type="ARBA" id="ARBA00023242"/>
    </source>
</evidence>
<name>A0A6J2K7K5_BOMMA</name>
<feature type="region of interest" description="Disordered" evidence="6">
    <location>
        <begin position="198"/>
        <end position="219"/>
    </location>
</feature>
<dbReference type="SUPFAM" id="SSF54695">
    <property type="entry name" value="POZ domain"/>
    <property type="match status" value="1"/>
</dbReference>
<dbReference type="PROSITE" id="PS50097">
    <property type="entry name" value="BTB"/>
    <property type="match status" value="1"/>
</dbReference>
<accession>A0A6J2K7K5</accession>
<dbReference type="Gene3D" id="3.30.710.10">
    <property type="entry name" value="Potassium Channel Kv1.1, Chain A"/>
    <property type="match status" value="1"/>
</dbReference>
<keyword evidence="4" id="KW-0862">Zinc</keyword>
<dbReference type="InterPro" id="IPR011333">
    <property type="entry name" value="SKP1/BTB/POZ_sf"/>
</dbReference>
<dbReference type="PANTHER" id="PTHR23110">
    <property type="entry name" value="BTB DOMAIN TRANSCRIPTION FACTOR"/>
    <property type="match status" value="1"/>
</dbReference>
<dbReference type="Proteomes" id="UP000504629">
    <property type="component" value="Unplaced"/>
</dbReference>
<dbReference type="InterPro" id="IPR051095">
    <property type="entry name" value="Dros_DevTransReg"/>
</dbReference>
<proteinExistence type="predicted"/>
<organism evidence="8 9">
    <name type="scientific">Bombyx mandarina</name>
    <name type="common">Wild silk moth</name>
    <name type="synonym">Wild silkworm</name>
    <dbReference type="NCBI Taxonomy" id="7092"/>
    <lineage>
        <taxon>Eukaryota</taxon>
        <taxon>Metazoa</taxon>
        <taxon>Ecdysozoa</taxon>
        <taxon>Arthropoda</taxon>
        <taxon>Hexapoda</taxon>
        <taxon>Insecta</taxon>
        <taxon>Pterygota</taxon>
        <taxon>Neoptera</taxon>
        <taxon>Endopterygota</taxon>
        <taxon>Lepidoptera</taxon>
        <taxon>Glossata</taxon>
        <taxon>Ditrysia</taxon>
        <taxon>Bombycoidea</taxon>
        <taxon>Bombycidae</taxon>
        <taxon>Bombycinae</taxon>
        <taxon>Bombyx</taxon>
    </lineage>
</organism>
<protein>
    <submittedName>
        <fullName evidence="9">Uncharacterized protein LOC114248753</fullName>
    </submittedName>
</protein>
<keyword evidence="8" id="KW-1185">Reference proteome</keyword>
<dbReference type="AlphaFoldDB" id="A0A6J2K7K5"/>
<evidence type="ECO:0000313" key="9">
    <source>
        <dbReference type="RefSeq" id="XP_028037965.1"/>
    </source>
</evidence>
<dbReference type="GO" id="GO:0005634">
    <property type="term" value="C:nucleus"/>
    <property type="evidence" value="ECO:0007669"/>
    <property type="project" value="UniProtKB-SubCell"/>
</dbReference>
<dbReference type="RefSeq" id="XP_028037965.1">
    <property type="nucleotide sequence ID" value="XM_028182164.1"/>
</dbReference>
<reference evidence="9" key="1">
    <citation type="submission" date="2025-08" db="UniProtKB">
        <authorList>
            <consortium name="RefSeq"/>
        </authorList>
    </citation>
    <scope>IDENTIFICATION</scope>
    <source>
        <tissue evidence="9">Silk gland</tissue>
    </source>
</reference>
<evidence type="ECO:0000256" key="2">
    <source>
        <dbReference type="ARBA" id="ARBA00022723"/>
    </source>
</evidence>
<keyword evidence="3" id="KW-0863">Zinc-finger</keyword>
<dbReference type="SMART" id="SM00225">
    <property type="entry name" value="BTB"/>
    <property type="match status" value="1"/>
</dbReference>
<feature type="domain" description="BTB" evidence="7">
    <location>
        <begin position="31"/>
        <end position="96"/>
    </location>
</feature>
<evidence type="ECO:0000313" key="8">
    <source>
        <dbReference type="Proteomes" id="UP000504629"/>
    </source>
</evidence>
<keyword evidence="2" id="KW-0479">Metal-binding</keyword>
<dbReference type="Gene3D" id="2.20.25.240">
    <property type="match status" value="1"/>
</dbReference>
<dbReference type="InterPro" id="IPR007588">
    <property type="entry name" value="Znf_FLYWCH"/>
</dbReference>